<dbReference type="InterPro" id="IPR005864">
    <property type="entry name" value="ATP_synth_F0_bsu_bac"/>
</dbReference>
<dbReference type="KEGG" id="ntg:NSCAC_1772"/>
<comment type="subcellular location">
    <subcellularLocation>
        <location evidence="15">Cell membrane</location>
        <topology evidence="15">Single-pass membrane protein</topology>
    </subcellularLocation>
    <subcellularLocation>
        <location evidence="14">Endomembrane system</location>
        <topology evidence="14">Single-pass membrane protein</topology>
    </subcellularLocation>
</comment>
<evidence type="ECO:0000256" key="6">
    <source>
        <dbReference type="ARBA" id="ARBA00022781"/>
    </source>
</evidence>
<gene>
    <name evidence="15 18" type="primary">atpF</name>
    <name evidence="18" type="ORF">NSCAC_1772</name>
</gene>
<keyword evidence="7 15" id="KW-1133">Transmembrane helix</keyword>
<sequence>MNVTATLIGQMVAFGILIWFVNHFLWDPLTNLMEERKKRIADGLAAAEQGKHAQERARKESEEMLNQAKESAAEIIALAQKRAQEIIEQAKEAAQIEGDRIKASADASIQQEVSRARENLRGKVVSLATAGASRILKREIDEKANESLLKELISEI</sequence>
<dbReference type="GO" id="GO:0005886">
    <property type="term" value="C:plasma membrane"/>
    <property type="evidence" value="ECO:0007669"/>
    <property type="project" value="UniProtKB-SubCell"/>
</dbReference>
<dbReference type="Pfam" id="PF00430">
    <property type="entry name" value="ATP-synt_B"/>
    <property type="match status" value="1"/>
</dbReference>
<evidence type="ECO:0000256" key="16">
    <source>
        <dbReference type="RuleBase" id="RU003848"/>
    </source>
</evidence>
<dbReference type="AlphaFoldDB" id="A0A7G1QC35"/>
<protein>
    <recommendedName>
        <fullName evidence="15">ATP synthase subunit b</fullName>
    </recommendedName>
    <alternativeName>
        <fullName evidence="15">ATP synthase F(0) sector subunit b</fullName>
    </alternativeName>
    <alternativeName>
        <fullName evidence="15">ATPase subunit I</fullName>
    </alternativeName>
    <alternativeName>
        <fullName evidence="15">F-type ATPase subunit b</fullName>
        <shortName evidence="15">F-ATPase subunit b</shortName>
    </alternativeName>
</protein>
<dbReference type="GO" id="GO:0046961">
    <property type="term" value="F:proton-transporting ATPase activity, rotational mechanism"/>
    <property type="evidence" value="ECO:0007669"/>
    <property type="project" value="TreeGrafter"/>
</dbReference>
<evidence type="ECO:0000256" key="15">
    <source>
        <dbReference type="HAMAP-Rule" id="MF_01398"/>
    </source>
</evidence>
<comment type="function">
    <text evidence="12">Component of the F(0) channel, it forms part of the peripheral stalk, linking F(1) to F(0). The b'-subunit is a diverged and duplicated form of b found in plants and photosynthetic bacteria.</text>
</comment>
<dbReference type="NCBIfam" id="TIGR01144">
    <property type="entry name" value="ATP_synt_b"/>
    <property type="match status" value="1"/>
</dbReference>
<evidence type="ECO:0000256" key="17">
    <source>
        <dbReference type="SAM" id="MobiDB-lite"/>
    </source>
</evidence>
<dbReference type="PANTHER" id="PTHR33445:SF1">
    <property type="entry name" value="ATP SYNTHASE SUBUNIT B"/>
    <property type="match status" value="1"/>
</dbReference>
<evidence type="ECO:0000256" key="12">
    <source>
        <dbReference type="ARBA" id="ARBA00025614"/>
    </source>
</evidence>
<evidence type="ECO:0000256" key="14">
    <source>
        <dbReference type="ARBA" id="ARBA00037847"/>
    </source>
</evidence>
<evidence type="ECO:0000256" key="10">
    <source>
        <dbReference type="ARBA" id="ARBA00023310"/>
    </source>
</evidence>
<evidence type="ECO:0000256" key="3">
    <source>
        <dbReference type="ARBA" id="ARBA00022475"/>
    </source>
</evidence>
<name>A0A7G1QC35_9GAMM</name>
<dbReference type="GO" id="GO:0012505">
    <property type="term" value="C:endomembrane system"/>
    <property type="evidence" value="ECO:0007669"/>
    <property type="project" value="UniProtKB-SubCell"/>
</dbReference>
<dbReference type="InterPro" id="IPR002146">
    <property type="entry name" value="ATP_synth_b/b'su_bac/chlpt"/>
</dbReference>
<dbReference type="InterPro" id="IPR050059">
    <property type="entry name" value="ATP_synthase_B_chain"/>
</dbReference>
<feature type="compositionally biased region" description="Basic and acidic residues" evidence="17">
    <location>
        <begin position="49"/>
        <end position="62"/>
    </location>
</feature>
<keyword evidence="10 15" id="KW-0066">ATP synthesis</keyword>
<dbReference type="PANTHER" id="PTHR33445">
    <property type="entry name" value="ATP SYNTHASE SUBUNIT B', CHLOROPLASTIC"/>
    <property type="match status" value="1"/>
</dbReference>
<feature type="transmembrane region" description="Helical" evidence="15">
    <location>
        <begin position="6"/>
        <end position="26"/>
    </location>
</feature>
<comment type="similarity">
    <text evidence="1 15 16">Belongs to the ATPase B chain family.</text>
</comment>
<accession>A0A7G1QC35</accession>
<evidence type="ECO:0000256" key="4">
    <source>
        <dbReference type="ARBA" id="ARBA00022547"/>
    </source>
</evidence>
<evidence type="ECO:0000256" key="13">
    <source>
        <dbReference type="ARBA" id="ARBA00026054"/>
    </source>
</evidence>
<comment type="function">
    <text evidence="11 15">F(1)F(0) ATP synthase produces ATP from ADP in the presence of a proton or sodium gradient. F-type ATPases consist of two structural domains, F(1) containing the extramembraneous catalytic core and F(0) containing the membrane proton channel, linked together by a central stalk and a peripheral stalk. During catalysis, ATP synthesis in the catalytic domain of F(1) is coupled via a rotary mechanism of the central stalk subunits to proton translocation.</text>
</comment>
<evidence type="ECO:0000256" key="5">
    <source>
        <dbReference type="ARBA" id="ARBA00022692"/>
    </source>
</evidence>
<evidence type="ECO:0000256" key="1">
    <source>
        <dbReference type="ARBA" id="ARBA00005513"/>
    </source>
</evidence>
<dbReference type="GO" id="GO:0046933">
    <property type="term" value="F:proton-transporting ATP synthase activity, rotational mechanism"/>
    <property type="evidence" value="ECO:0007669"/>
    <property type="project" value="UniProtKB-UniRule"/>
</dbReference>
<keyword evidence="3 15" id="KW-1003">Cell membrane</keyword>
<dbReference type="HAMAP" id="MF_01398">
    <property type="entry name" value="ATP_synth_b_bprime"/>
    <property type="match status" value="1"/>
</dbReference>
<evidence type="ECO:0000313" key="19">
    <source>
        <dbReference type="Proteomes" id="UP000516072"/>
    </source>
</evidence>
<comment type="subunit">
    <text evidence="15">F-type ATPases have 2 components, F(1) - the catalytic core - and F(0) - the membrane proton channel. F(1) has five subunits: alpha(3), beta(3), gamma(1), delta(1), epsilon(1). F(0) has three main subunits: a(1), b(2) and c(10-14). The alpha and beta chains form an alternating ring which encloses part of the gamma chain. F(1) is attached to F(0) by a central stalk formed by the gamma and epsilon chains, while a peripheral stalk is formed by the delta and b chains.</text>
</comment>
<evidence type="ECO:0000256" key="11">
    <source>
        <dbReference type="ARBA" id="ARBA00025198"/>
    </source>
</evidence>
<keyword evidence="4 15" id="KW-0138">CF(0)</keyword>
<dbReference type="EMBL" id="LR778175">
    <property type="protein sequence ID" value="CAB1277632.1"/>
    <property type="molecule type" value="Genomic_DNA"/>
</dbReference>
<dbReference type="GO" id="GO:0045259">
    <property type="term" value="C:proton-transporting ATP synthase complex"/>
    <property type="evidence" value="ECO:0007669"/>
    <property type="project" value="UniProtKB-KW"/>
</dbReference>
<keyword evidence="8 15" id="KW-0406">Ion transport</keyword>
<keyword evidence="5 15" id="KW-0812">Transmembrane</keyword>
<dbReference type="CDD" id="cd06503">
    <property type="entry name" value="ATP-synt_Fo_b"/>
    <property type="match status" value="1"/>
</dbReference>
<keyword evidence="18" id="KW-0378">Hydrolase</keyword>
<dbReference type="Proteomes" id="UP000516072">
    <property type="component" value="Chromosome"/>
</dbReference>
<evidence type="ECO:0000256" key="9">
    <source>
        <dbReference type="ARBA" id="ARBA00023136"/>
    </source>
</evidence>
<feature type="region of interest" description="Disordered" evidence="17">
    <location>
        <begin position="45"/>
        <end position="64"/>
    </location>
</feature>
<dbReference type="GO" id="GO:0016787">
    <property type="term" value="F:hydrolase activity"/>
    <property type="evidence" value="ECO:0007669"/>
    <property type="project" value="UniProtKB-KW"/>
</dbReference>
<reference evidence="18 19" key="1">
    <citation type="submission" date="2020-03" db="EMBL/GenBank/DDBJ databases">
        <authorList>
            <person name="Picone N."/>
        </authorList>
    </citation>
    <scope>NUCLEOTIDE SEQUENCE [LARGE SCALE GENOMIC DNA]</scope>
    <source>
        <strain evidence="18">NSCAC1</strain>
    </source>
</reference>
<dbReference type="NCBIfam" id="NF004411">
    <property type="entry name" value="PRK05759.1-2"/>
    <property type="match status" value="1"/>
</dbReference>
<organism evidence="18 19">
    <name type="scientific">Candidatus Nitrosacidococcus tergens</name>
    <dbReference type="NCBI Taxonomy" id="553981"/>
    <lineage>
        <taxon>Bacteria</taxon>
        <taxon>Pseudomonadati</taxon>
        <taxon>Pseudomonadota</taxon>
        <taxon>Gammaproteobacteria</taxon>
        <taxon>Chromatiales</taxon>
        <taxon>Chromatiaceae</taxon>
        <taxon>Candidatus Nitrosacidococcus</taxon>
    </lineage>
</organism>
<comment type="subunit">
    <text evidence="13">F-type ATPases have 2 components, F(1) - the catalytic core - and F(0) - the membrane proton channel. F(1) has five subunits: alpha(3), beta(3), gamma(1), delta(1), epsilon(1). F(0) has four main subunits: a(1), b(2) and c(10-14). The alpha and beta chains form an alternating ring which encloses part of the gamma chain. F(1) is attached to F(0) by a central stalk formed by the gamma and epsilon chains, while a peripheral stalk is formed by the delta and b chains.</text>
</comment>
<evidence type="ECO:0000256" key="2">
    <source>
        <dbReference type="ARBA" id="ARBA00022448"/>
    </source>
</evidence>
<proteinExistence type="inferred from homology"/>
<dbReference type="RefSeq" id="WP_197744404.1">
    <property type="nucleotide sequence ID" value="NZ_LR778175.1"/>
</dbReference>
<dbReference type="SUPFAM" id="SSF81573">
    <property type="entry name" value="F1F0 ATP synthase subunit B, membrane domain"/>
    <property type="match status" value="1"/>
</dbReference>
<dbReference type="InterPro" id="IPR028987">
    <property type="entry name" value="ATP_synth_B-like_membr_sf"/>
</dbReference>
<keyword evidence="19" id="KW-1185">Reference proteome</keyword>
<keyword evidence="2 15" id="KW-0813">Transport</keyword>
<evidence type="ECO:0000313" key="18">
    <source>
        <dbReference type="EMBL" id="CAB1277632.1"/>
    </source>
</evidence>
<evidence type="ECO:0000256" key="7">
    <source>
        <dbReference type="ARBA" id="ARBA00022989"/>
    </source>
</evidence>
<evidence type="ECO:0000256" key="8">
    <source>
        <dbReference type="ARBA" id="ARBA00023065"/>
    </source>
</evidence>
<keyword evidence="6 15" id="KW-0375">Hydrogen ion transport</keyword>
<keyword evidence="9 15" id="KW-0472">Membrane</keyword>
<dbReference type="Gene3D" id="1.20.5.620">
    <property type="entry name" value="F1F0 ATP synthase subunit B, membrane domain"/>
    <property type="match status" value="1"/>
</dbReference>